<sequence>MTMALDATYDHLLRLLANRGLAWLRDQIQSLPARLSPADPALPPLAMAARLAPVLSGLRGTPSPLEDIVGQRLDAALARRVAGLAWRDETDAERLAPLLAGCRAAAGGEPLWQLARQQLAAHPPRDLAERLELADPPDPALIAEIEELLSRPLPNSDLTDSQIDLFYRTLTRLYCFGARRPRFISARIFGKAFENCLHISEWARTNKSLTAIAQMVTCLRLIDPDHDVSELLAEVIPCQRPDGSFPARCGWSDRPQDFETGAAPTLAVVAALHLVTWRRWHSALPAPASTQPLHACRDQIAARVVERRAEAEAFPRSDRLIAAASISRATGRNGFALLGLQGHAPGRADMRLLALRLSGFPEAIRHARRTLSLGAPLQDLLSLAPRPEDCPRLPAALRWLQQPQVPQAGDLPGDLLRQWDRAAAGRDETGFLRHCELALQHRPARPTARIRAMASYLAQRELRAFLARPRAPLPELLHRLDRLSLLAPLFEPEARLAAAA</sequence>
<accession>A0A419A753</accession>
<keyword evidence="2" id="KW-1185">Reference proteome</keyword>
<dbReference type="RefSeq" id="WP_119897985.1">
    <property type="nucleotide sequence ID" value="NZ_QNRC01000026.1"/>
</dbReference>
<dbReference type="Proteomes" id="UP000283587">
    <property type="component" value="Unassembled WGS sequence"/>
</dbReference>
<comment type="caution">
    <text evidence="1">The sequence shown here is derived from an EMBL/GenBank/DDBJ whole genome shotgun (WGS) entry which is preliminary data.</text>
</comment>
<gene>
    <name evidence="1" type="ORF">D3P05_09785</name>
</gene>
<evidence type="ECO:0000313" key="1">
    <source>
        <dbReference type="EMBL" id="RJL16446.1"/>
    </source>
</evidence>
<reference evidence="2" key="1">
    <citation type="submission" date="2018-09" db="EMBL/GenBank/DDBJ databases">
        <title>Paracoccus onubensis nov. sp. a moderate halophilic bacterium isolated from Gruta de las Maravillas (Aracena, Spain).</title>
        <authorList>
            <person name="Jurado V."/>
            <person name="Gutierrez-Patricio S."/>
            <person name="Gonzalez-Pimentel J.L."/>
            <person name="Miller A.Z."/>
            <person name="Laiz L."/>
            <person name="Saiz-Jimenez C."/>
        </authorList>
    </citation>
    <scope>NUCLEOTIDE SEQUENCE [LARGE SCALE GENOMIC DNA]</scope>
    <source>
        <strain evidence="2">DSM 26381</strain>
    </source>
</reference>
<dbReference type="EMBL" id="QZEW01000034">
    <property type="protein sequence ID" value="RJL16446.1"/>
    <property type="molecule type" value="Genomic_DNA"/>
</dbReference>
<name>A0A419A753_9RHOB</name>
<protein>
    <submittedName>
        <fullName evidence="1">Uncharacterized protein</fullName>
    </submittedName>
</protein>
<proteinExistence type="predicted"/>
<dbReference type="OrthoDB" id="7771033at2"/>
<dbReference type="AlphaFoldDB" id="A0A419A753"/>
<evidence type="ECO:0000313" key="2">
    <source>
        <dbReference type="Proteomes" id="UP000283587"/>
    </source>
</evidence>
<organism evidence="1 2">
    <name type="scientific">Paracoccus siganidrum</name>
    <dbReference type="NCBI Taxonomy" id="1276757"/>
    <lineage>
        <taxon>Bacteria</taxon>
        <taxon>Pseudomonadati</taxon>
        <taxon>Pseudomonadota</taxon>
        <taxon>Alphaproteobacteria</taxon>
        <taxon>Rhodobacterales</taxon>
        <taxon>Paracoccaceae</taxon>
        <taxon>Paracoccus</taxon>
    </lineage>
</organism>